<dbReference type="EMBL" id="MDZA01000066">
    <property type="protein sequence ID" value="OGX91373.1"/>
    <property type="molecule type" value="Genomic_DNA"/>
</dbReference>
<feature type="signal peptide" evidence="2">
    <location>
        <begin position="1"/>
        <end position="20"/>
    </location>
</feature>
<keyword evidence="4" id="KW-1185">Reference proteome</keyword>
<dbReference type="OrthoDB" id="885922at2"/>
<evidence type="ECO:0000313" key="3">
    <source>
        <dbReference type="EMBL" id="OGX91373.1"/>
    </source>
</evidence>
<sequence>MKYFLFLAGLFACSTSAALAQTVLPSGAVTPTGVPSPTIGVPVTPATVPGSAPLSTPATRDAGSPRASRRDVKVPGMDREERRQMRKMGKMHYNADAEKPAGRK</sequence>
<proteinExistence type="predicted"/>
<dbReference type="RefSeq" id="WP_070741801.1">
    <property type="nucleotide sequence ID" value="NZ_MDZA01000066.1"/>
</dbReference>
<evidence type="ECO:0000256" key="1">
    <source>
        <dbReference type="SAM" id="MobiDB-lite"/>
    </source>
</evidence>
<feature type="region of interest" description="Disordered" evidence="1">
    <location>
        <begin position="40"/>
        <end position="104"/>
    </location>
</feature>
<evidence type="ECO:0000313" key="4">
    <source>
        <dbReference type="Proteomes" id="UP000177506"/>
    </source>
</evidence>
<evidence type="ECO:0000256" key="2">
    <source>
        <dbReference type="SAM" id="SignalP"/>
    </source>
</evidence>
<feature type="compositionally biased region" description="Basic and acidic residues" evidence="1">
    <location>
        <begin position="93"/>
        <end position="104"/>
    </location>
</feature>
<accession>A0A1G1TKG7</accession>
<gene>
    <name evidence="3" type="ORF">BEN49_05125</name>
</gene>
<keyword evidence="2" id="KW-0732">Signal</keyword>
<feature type="compositionally biased region" description="Basic and acidic residues" evidence="1">
    <location>
        <begin position="68"/>
        <end position="83"/>
    </location>
</feature>
<dbReference type="AlphaFoldDB" id="A0A1G1TKG7"/>
<dbReference type="Proteomes" id="UP000177506">
    <property type="component" value="Unassembled WGS sequence"/>
</dbReference>
<name>A0A1G1TKG7_9BACT</name>
<comment type="caution">
    <text evidence="3">The sequence shown here is derived from an EMBL/GenBank/DDBJ whole genome shotgun (WGS) entry which is preliminary data.</text>
</comment>
<feature type="chain" id="PRO_5009579631" evidence="2">
    <location>
        <begin position="21"/>
        <end position="104"/>
    </location>
</feature>
<organism evidence="3 4">
    <name type="scientific">Hymenobacter coccineus</name>
    <dbReference type="NCBI Taxonomy" id="1908235"/>
    <lineage>
        <taxon>Bacteria</taxon>
        <taxon>Pseudomonadati</taxon>
        <taxon>Bacteroidota</taxon>
        <taxon>Cytophagia</taxon>
        <taxon>Cytophagales</taxon>
        <taxon>Hymenobacteraceae</taxon>
        <taxon>Hymenobacter</taxon>
    </lineage>
</organism>
<reference evidence="3 4" key="1">
    <citation type="submission" date="2016-08" db="EMBL/GenBank/DDBJ databases">
        <title>Hymenobacter coccineus sp. nov., Hymenobacter lapidarius sp. nov. and Hymenobacter glacialis sp. nov., isolated from Antarctic soil.</title>
        <authorList>
            <person name="Sedlacek I."/>
            <person name="Kralova S."/>
            <person name="Kyrova K."/>
            <person name="Maslanova I."/>
            <person name="Stankova E."/>
            <person name="Vrbovska V."/>
            <person name="Nemec M."/>
            <person name="Bartak M."/>
            <person name="Svec P."/>
            <person name="Busse H.-J."/>
            <person name="Pantucek R."/>
        </authorList>
    </citation>
    <scope>NUCLEOTIDE SEQUENCE [LARGE SCALE GENOMIC DNA]</scope>
    <source>
        <strain evidence="3 4">CCM 8649</strain>
    </source>
</reference>
<protein>
    <submittedName>
        <fullName evidence="3">Uncharacterized protein</fullName>
    </submittedName>
</protein>